<sequence>MEKKNMSGMTFFKLAGALLAFLIGSGFASGQETIQYFSGYGYMAVGVGLINFIMMYATYVAYAYAGRTRGLTDLKEVTTFYAGKIWGKLFEIFAWLFVACCYIFMCSGGASTFNQQWGLAMPAAIAIMVAASVATAIFGLNRVVDIIGFIGPVIVCFTLIVGLISAFTFFPRIPEGMALLDSGAVSITRGTNHWLTAGLSFGGCSLLLVSNFVATMAHQNREYKFAPFKLVLFTGAFFISTVSVLMGLNHLGNIEEASTVAIPNLALASDIMGSVGTLFAVIIILAIYSTICPSLWNTVSFFIKDDKSRNYKFAVVGFGVVTYFVCLFVPYQQLLGFIMTYCGYSGAIVFVVIVARYIMVKSKDKNEGIEA</sequence>
<reference evidence="2" key="1">
    <citation type="submission" date="2018-10" db="EMBL/GenBank/DDBJ databases">
        <title>Schaedlerella arabinophila gen. nov. sp. nov., isolated from the mouse intestinal tract and comparative analysis with the genome of the closely related altered Schaedler flora strain ASF502.</title>
        <authorList>
            <person name="Miyake S."/>
            <person name="Soh M."/>
            <person name="Seedorf H."/>
        </authorList>
    </citation>
    <scope>NUCLEOTIDE SEQUENCE [LARGE SCALE GENOMIC DNA]</scope>
    <source>
        <strain evidence="2">DSM 106076</strain>
    </source>
</reference>
<dbReference type="AlphaFoldDB" id="A0A3R8JNB7"/>
<gene>
    <name evidence="2" type="ORF">EBB54_13885</name>
</gene>
<dbReference type="RefSeq" id="WP_125127811.1">
    <property type="nucleotide sequence ID" value="NZ_RHJS01000002.1"/>
</dbReference>
<dbReference type="PANTHER" id="PTHR37814:SF1">
    <property type="entry name" value="MEMBRANE PROTEIN"/>
    <property type="match status" value="1"/>
</dbReference>
<protein>
    <recommendedName>
        <fullName evidence="4">Transporter</fullName>
    </recommendedName>
</protein>
<feature type="transmembrane region" description="Helical" evidence="1">
    <location>
        <begin position="147"/>
        <end position="173"/>
    </location>
</feature>
<dbReference type="InterPro" id="IPR038728">
    <property type="entry name" value="YkvI-like"/>
</dbReference>
<feature type="transmembrane region" description="Helical" evidence="1">
    <location>
        <begin position="230"/>
        <end position="251"/>
    </location>
</feature>
<feature type="transmembrane region" description="Helical" evidence="1">
    <location>
        <begin position="117"/>
        <end position="140"/>
    </location>
</feature>
<evidence type="ECO:0000256" key="1">
    <source>
        <dbReference type="SAM" id="Phobius"/>
    </source>
</evidence>
<feature type="transmembrane region" description="Helical" evidence="1">
    <location>
        <begin position="193"/>
        <end position="218"/>
    </location>
</feature>
<keyword evidence="3" id="KW-1185">Reference proteome</keyword>
<evidence type="ECO:0008006" key="4">
    <source>
        <dbReference type="Google" id="ProtNLM"/>
    </source>
</evidence>
<feature type="transmembrane region" description="Helical" evidence="1">
    <location>
        <begin position="337"/>
        <end position="359"/>
    </location>
</feature>
<name>A0A3R8JNB7_9FIRM</name>
<feature type="transmembrane region" description="Helical" evidence="1">
    <location>
        <begin position="271"/>
        <end position="291"/>
    </location>
</feature>
<accession>A0A3R8JNB7</accession>
<evidence type="ECO:0000313" key="2">
    <source>
        <dbReference type="EMBL" id="RRK32329.1"/>
    </source>
</evidence>
<organism evidence="2 3">
    <name type="scientific">Schaedlerella arabinosiphila</name>
    <dbReference type="NCBI Taxonomy" id="2044587"/>
    <lineage>
        <taxon>Bacteria</taxon>
        <taxon>Bacillati</taxon>
        <taxon>Bacillota</taxon>
        <taxon>Clostridia</taxon>
        <taxon>Lachnospirales</taxon>
        <taxon>Lachnospiraceae</taxon>
        <taxon>Schaedlerella</taxon>
    </lineage>
</organism>
<feature type="transmembrane region" description="Helical" evidence="1">
    <location>
        <begin position="311"/>
        <end position="331"/>
    </location>
</feature>
<feature type="transmembrane region" description="Helical" evidence="1">
    <location>
        <begin position="40"/>
        <end position="64"/>
    </location>
</feature>
<dbReference type="PANTHER" id="PTHR37814">
    <property type="entry name" value="CONSERVED MEMBRANE PROTEIN"/>
    <property type="match status" value="1"/>
</dbReference>
<keyword evidence="1" id="KW-1133">Transmembrane helix</keyword>
<proteinExistence type="predicted"/>
<dbReference type="EMBL" id="RHJS01000002">
    <property type="protein sequence ID" value="RRK32329.1"/>
    <property type="molecule type" value="Genomic_DNA"/>
</dbReference>
<dbReference type="Proteomes" id="UP000274920">
    <property type="component" value="Unassembled WGS sequence"/>
</dbReference>
<evidence type="ECO:0000313" key="3">
    <source>
        <dbReference type="Proteomes" id="UP000274920"/>
    </source>
</evidence>
<keyword evidence="1" id="KW-0472">Membrane</keyword>
<comment type="caution">
    <text evidence="2">The sequence shown here is derived from an EMBL/GenBank/DDBJ whole genome shotgun (WGS) entry which is preliminary data.</text>
</comment>
<keyword evidence="1" id="KW-0812">Transmembrane</keyword>
<feature type="transmembrane region" description="Helical" evidence="1">
    <location>
        <begin position="85"/>
        <end position="105"/>
    </location>
</feature>